<dbReference type="Proteomes" id="UP000094053">
    <property type="component" value="Unassembled WGS sequence"/>
</dbReference>
<reference evidence="3" key="1">
    <citation type="submission" date="2016-09" db="EMBL/GenBank/DDBJ databases">
        <authorList>
            <person name="Greninger A.L."/>
            <person name="Jerome K.R."/>
            <person name="Mcnair B."/>
            <person name="Wallis C."/>
            <person name="Fang F."/>
        </authorList>
    </citation>
    <scope>NUCLEOTIDE SEQUENCE [LARGE SCALE GENOMIC DNA]</scope>
    <source>
        <strain evidence="3">M6</strain>
    </source>
</reference>
<organism evidence="2 3">
    <name type="scientific">Mycolicibacterium flavescens</name>
    <name type="common">Mycobacterium flavescens</name>
    <dbReference type="NCBI Taxonomy" id="1776"/>
    <lineage>
        <taxon>Bacteria</taxon>
        <taxon>Bacillati</taxon>
        <taxon>Actinomycetota</taxon>
        <taxon>Actinomycetes</taxon>
        <taxon>Mycobacteriales</taxon>
        <taxon>Mycobacteriaceae</taxon>
        <taxon>Mycolicibacterium</taxon>
    </lineage>
</organism>
<dbReference type="AlphaFoldDB" id="A0A1E3RBL5"/>
<protein>
    <recommendedName>
        <fullName evidence="4">Integral membrane protein</fullName>
    </recommendedName>
</protein>
<dbReference type="RefSeq" id="WP_069416302.1">
    <property type="nucleotide sequence ID" value="NZ_JACKUL010000009.1"/>
</dbReference>
<feature type="transmembrane region" description="Helical" evidence="1">
    <location>
        <begin position="20"/>
        <end position="37"/>
    </location>
</feature>
<evidence type="ECO:0000313" key="2">
    <source>
        <dbReference type="EMBL" id="ODQ87171.1"/>
    </source>
</evidence>
<dbReference type="EMBL" id="MIHA01000024">
    <property type="protein sequence ID" value="ODQ87171.1"/>
    <property type="molecule type" value="Genomic_DNA"/>
</dbReference>
<keyword evidence="3" id="KW-1185">Reference proteome</keyword>
<accession>A0A1E3RBL5</accession>
<keyword evidence="1" id="KW-1133">Transmembrane helix</keyword>
<sequence>MTEMNSSRTQQVLRKRGISIAAGGLVLQLLIALGLAFGGILGILTLLLVLGNAGALAVSYNTLNDKTGLANMLQVCTVVIGLVSIFGAGLVGLGFLILLAGAVITYIGTKQLADGLKPLRS</sequence>
<dbReference type="OrthoDB" id="10002879at2"/>
<evidence type="ECO:0008006" key="4">
    <source>
        <dbReference type="Google" id="ProtNLM"/>
    </source>
</evidence>
<evidence type="ECO:0000313" key="3">
    <source>
        <dbReference type="Proteomes" id="UP000094053"/>
    </source>
</evidence>
<comment type="caution">
    <text evidence="2">The sequence shown here is derived from an EMBL/GenBank/DDBJ whole genome shotgun (WGS) entry which is preliminary data.</text>
</comment>
<evidence type="ECO:0000256" key="1">
    <source>
        <dbReference type="SAM" id="Phobius"/>
    </source>
</evidence>
<proteinExistence type="predicted"/>
<gene>
    <name evidence="2" type="ORF">BHQ18_24735</name>
</gene>
<dbReference type="STRING" id="1776.BHQ18_24735"/>
<keyword evidence="1" id="KW-0812">Transmembrane</keyword>
<keyword evidence="1" id="KW-0472">Membrane</keyword>
<feature type="transmembrane region" description="Helical" evidence="1">
    <location>
        <begin position="43"/>
        <end position="63"/>
    </location>
</feature>
<name>A0A1E3RBL5_MYCFV</name>
<feature type="transmembrane region" description="Helical" evidence="1">
    <location>
        <begin position="75"/>
        <end position="108"/>
    </location>
</feature>